<name>B1L5K7_KORCO</name>
<dbReference type="GeneID" id="6094267"/>
<dbReference type="eggNOG" id="arCOG03769">
    <property type="taxonomic scope" value="Archaea"/>
</dbReference>
<gene>
    <name evidence="2" type="ordered locus">Kcr_0990</name>
</gene>
<dbReference type="OrthoDB" id="380810at2157"/>
<feature type="transmembrane region" description="Helical" evidence="1">
    <location>
        <begin position="33"/>
        <end position="55"/>
    </location>
</feature>
<evidence type="ECO:0000256" key="1">
    <source>
        <dbReference type="SAM" id="Phobius"/>
    </source>
</evidence>
<dbReference type="KEGG" id="kcr:Kcr_0990"/>
<accession>B1L5K7</accession>
<keyword evidence="1" id="KW-0812">Transmembrane</keyword>
<feature type="transmembrane region" description="Helical" evidence="1">
    <location>
        <begin position="62"/>
        <end position="80"/>
    </location>
</feature>
<dbReference type="InParanoid" id="B1L5K7"/>
<dbReference type="HOGENOM" id="CLU_2115453_0_0_2"/>
<dbReference type="STRING" id="374847.Kcr_0990"/>
<reference evidence="2 3" key="1">
    <citation type="journal article" date="2008" name="Proc. Natl. Acad. Sci. U.S.A.">
        <title>A korarchaeal genome reveals new insights into the evolution of the Archaea.</title>
        <authorList>
            <person name="Elkins J.G."/>
            <person name="Podar M."/>
            <person name="Graham D.E."/>
            <person name="Makarova K.S."/>
            <person name="Wolf Y."/>
            <person name="Randau L."/>
            <person name="Hedlund B.P."/>
            <person name="Brochier-Armanet C."/>
            <person name="Kunin V."/>
            <person name="Anderson I."/>
            <person name="Lapidus A."/>
            <person name="Goltsman E."/>
            <person name="Barry K."/>
            <person name="Koonin E.V."/>
            <person name="Hugenholtz P."/>
            <person name="Kyrpides N."/>
            <person name="Wanner G."/>
            <person name="Richardson P."/>
            <person name="Keller M."/>
            <person name="Stetter K.O."/>
        </authorList>
    </citation>
    <scope>NUCLEOTIDE SEQUENCE [LARGE SCALE GENOMIC DNA]</scope>
    <source>
        <strain evidence="3">OPF8</strain>
    </source>
</reference>
<evidence type="ECO:0000313" key="2">
    <source>
        <dbReference type="EMBL" id="ACB07736.1"/>
    </source>
</evidence>
<keyword evidence="1" id="KW-0472">Membrane</keyword>
<feature type="transmembrane region" description="Helical" evidence="1">
    <location>
        <begin position="92"/>
        <end position="113"/>
    </location>
</feature>
<dbReference type="EnsemblBacteria" id="ACB07736">
    <property type="protein sequence ID" value="ACB07736"/>
    <property type="gene ID" value="Kcr_0990"/>
</dbReference>
<dbReference type="RefSeq" id="WP_012309633.1">
    <property type="nucleotide sequence ID" value="NC_010482.1"/>
</dbReference>
<evidence type="ECO:0008006" key="4">
    <source>
        <dbReference type="Google" id="ProtNLM"/>
    </source>
</evidence>
<evidence type="ECO:0000313" key="3">
    <source>
        <dbReference type="Proteomes" id="UP000001686"/>
    </source>
</evidence>
<organism evidence="2 3">
    <name type="scientific">Korarchaeum cryptofilum (strain OPF8)</name>
    <dbReference type="NCBI Taxonomy" id="374847"/>
    <lineage>
        <taxon>Archaea</taxon>
        <taxon>Thermoproteota</taxon>
        <taxon>Candidatus Korarchaeia</taxon>
        <taxon>Candidatus Korarchaeales</taxon>
        <taxon>Candidatus Korarchaeaceae</taxon>
        <taxon>Candidatus Korarchaeum</taxon>
    </lineage>
</organism>
<proteinExistence type="predicted"/>
<keyword evidence="3" id="KW-1185">Reference proteome</keyword>
<dbReference type="EMBL" id="CP000968">
    <property type="protein sequence ID" value="ACB07736.1"/>
    <property type="molecule type" value="Genomic_DNA"/>
</dbReference>
<sequence>MSFILSFIVTLVVSAVVIWLAQKIVLPREKEKGIISVLALAFVWSIIEFVLSFIFSIIPLGVLEGLIVLILWVWVLKSWFNVGWLQAAGISLVAWIIMLVVGFFLGMGSLTGLI</sequence>
<dbReference type="AlphaFoldDB" id="B1L5K7"/>
<protein>
    <recommendedName>
        <fullName evidence="4">Phage holin family protein</fullName>
    </recommendedName>
</protein>
<keyword evidence="1" id="KW-1133">Transmembrane helix</keyword>
<dbReference type="Proteomes" id="UP000001686">
    <property type="component" value="Chromosome"/>
</dbReference>